<dbReference type="EMBL" id="JAYRBN010000059">
    <property type="protein sequence ID" value="KAL2741231.1"/>
    <property type="molecule type" value="Genomic_DNA"/>
</dbReference>
<keyword evidence="2" id="KW-1185">Reference proteome</keyword>
<name>A0ABD2C861_VESMC</name>
<protein>
    <submittedName>
        <fullName evidence="1">Uncharacterized protein</fullName>
    </submittedName>
</protein>
<dbReference type="AlphaFoldDB" id="A0ABD2C861"/>
<proteinExistence type="predicted"/>
<evidence type="ECO:0000313" key="2">
    <source>
        <dbReference type="Proteomes" id="UP001607303"/>
    </source>
</evidence>
<accession>A0ABD2C861</accession>
<sequence length="95" mass="11156">MLRNFHFLPPFNTDTFELNKSQELHIYIIRRDLNIIIISIARISCDASRALFKISINYQKCNFHGTIFANWGIVTFKRKPEFLVSFRDDAVDDSS</sequence>
<gene>
    <name evidence="1" type="ORF">V1477_010292</name>
</gene>
<reference evidence="1 2" key="1">
    <citation type="journal article" date="2024" name="Ann. Entomol. Soc. Am.">
        <title>Genomic analyses of the southern and eastern yellowjacket wasps (Hymenoptera: Vespidae) reveal evolutionary signatures of social life.</title>
        <authorList>
            <person name="Catto M.A."/>
            <person name="Caine P.B."/>
            <person name="Orr S.E."/>
            <person name="Hunt B.G."/>
            <person name="Goodisman M.A.D."/>
        </authorList>
    </citation>
    <scope>NUCLEOTIDE SEQUENCE [LARGE SCALE GENOMIC DNA]</scope>
    <source>
        <strain evidence="1">232</strain>
        <tissue evidence="1">Head and thorax</tissue>
    </source>
</reference>
<comment type="caution">
    <text evidence="1">The sequence shown here is derived from an EMBL/GenBank/DDBJ whole genome shotgun (WGS) entry which is preliminary data.</text>
</comment>
<organism evidence="1 2">
    <name type="scientific">Vespula maculifrons</name>
    <name type="common">Eastern yellow jacket</name>
    <name type="synonym">Wasp</name>
    <dbReference type="NCBI Taxonomy" id="7453"/>
    <lineage>
        <taxon>Eukaryota</taxon>
        <taxon>Metazoa</taxon>
        <taxon>Ecdysozoa</taxon>
        <taxon>Arthropoda</taxon>
        <taxon>Hexapoda</taxon>
        <taxon>Insecta</taxon>
        <taxon>Pterygota</taxon>
        <taxon>Neoptera</taxon>
        <taxon>Endopterygota</taxon>
        <taxon>Hymenoptera</taxon>
        <taxon>Apocrita</taxon>
        <taxon>Aculeata</taxon>
        <taxon>Vespoidea</taxon>
        <taxon>Vespidae</taxon>
        <taxon>Vespinae</taxon>
        <taxon>Vespula</taxon>
    </lineage>
</organism>
<evidence type="ECO:0000313" key="1">
    <source>
        <dbReference type="EMBL" id="KAL2741231.1"/>
    </source>
</evidence>
<dbReference type="Proteomes" id="UP001607303">
    <property type="component" value="Unassembled WGS sequence"/>
</dbReference>